<dbReference type="InParanoid" id="A0A0D0BDK1"/>
<dbReference type="HOGENOM" id="CLU_2499357_0_0_1"/>
<evidence type="ECO:0000313" key="2">
    <source>
        <dbReference type="Proteomes" id="UP000054485"/>
    </source>
</evidence>
<protein>
    <submittedName>
        <fullName evidence="1">Uncharacterized protein</fullName>
    </submittedName>
</protein>
<reference evidence="1 2" key="1">
    <citation type="submission" date="2014-04" db="EMBL/GenBank/DDBJ databases">
        <authorList>
            <consortium name="DOE Joint Genome Institute"/>
            <person name="Kuo A."/>
            <person name="Ruytinx J."/>
            <person name="Rineau F."/>
            <person name="Colpaert J."/>
            <person name="Kohler A."/>
            <person name="Nagy L.G."/>
            <person name="Floudas D."/>
            <person name="Copeland A."/>
            <person name="Barry K.W."/>
            <person name="Cichocki N."/>
            <person name="Veneault-Fourrey C."/>
            <person name="LaButti K."/>
            <person name="Lindquist E.A."/>
            <person name="Lipzen A."/>
            <person name="Lundell T."/>
            <person name="Morin E."/>
            <person name="Murat C."/>
            <person name="Sun H."/>
            <person name="Tunlid A."/>
            <person name="Henrissat B."/>
            <person name="Grigoriev I.V."/>
            <person name="Hibbett D.S."/>
            <person name="Martin F."/>
            <person name="Nordberg H.P."/>
            <person name="Cantor M.N."/>
            <person name="Hua S.X."/>
        </authorList>
    </citation>
    <scope>NUCLEOTIDE SEQUENCE [LARGE SCALE GENOMIC DNA]</scope>
    <source>
        <strain evidence="1 2">UH-Slu-Lm8-n1</strain>
    </source>
</reference>
<reference evidence="2" key="2">
    <citation type="submission" date="2015-01" db="EMBL/GenBank/DDBJ databases">
        <title>Evolutionary Origins and Diversification of the Mycorrhizal Mutualists.</title>
        <authorList>
            <consortium name="DOE Joint Genome Institute"/>
            <consortium name="Mycorrhizal Genomics Consortium"/>
            <person name="Kohler A."/>
            <person name="Kuo A."/>
            <person name="Nagy L.G."/>
            <person name="Floudas D."/>
            <person name="Copeland A."/>
            <person name="Barry K.W."/>
            <person name="Cichocki N."/>
            <person name="Veneault-Fourrey C."/>
            <person name="LaButti K."/>
            <person name="Lindquist E.A."/>
            <person name="Lipzen A."/>
            <person name="Lundell T."/>
            <person name="Morin E."/>
            <person name="Murat C."/>
            <person name="Riley R."/>
            <person name="Ohm R."/>
            <person name="Sun H."/>
            <person name="Tunlid A."/>
            <person name="Henrissat B."/>
            <person name="Grigoriev I.V."/>
            <person name="Hibbett D.S."/>
            <person name="Martin F."/>
        </authorList>
    </citation>
    <scope>NUCLEOTIDE SEQUENCE [LARGE SCALE GENOMIC DNA]</scope>
    <source>
        <strain evidence="2">UH-Slu-Lm8-n1</strain>
    </source>
</reference>
<proteinExistence type="predicted"/>
<dbReference type="OrthoDB" id="10054765at2759"/>
<accession>A0A0D0BDK1</accession>
<keyword evidence="2" id="KW-1185">Reference proteome</keyword>
<organism evidence="1 2">
    <name type="scientific">Suillus luteus UH-Slu-Lm8-n1</name>
    <dbReference type="NCBI Taxonomy" id="930992"/>
    <lineage>
        <taxon>Eukaryota</taxon>
        <taxon>Fungi</taxon>
        <taxon>Dikarya</taxon>
        <taxon>Basidiomycota</taxon>
        <taxon>Agaricomycotina</taxon>
        <taxon>Agaricomycetes</taxon>
        <taxon>Agaricomycetidae</taxon>
        <taxon>Boletales</taxon>
        <taxon>Suillineae</taxon>
        <taxon>Suillaceae</taxon>
        <taxon>Suillus</taxon>
    </lineage>
</organism>
<gene>
    <name evidence="1" type="ORF">CY34DRAFT_147375</name>
</gene>
<sequence>MRTSDIACETCRLFLVMHAVTIWGTSSKPSSVCSGFAVDDNGGTGTIVVTVLHALQEASTFTLSPTGNPSSIVFASDSSNYDKNMS</sequence>
<evidence type="ECO:0000313" key="1">
    <source>
        <dbReference type="EMBL" id="KIK47889.1"/>
    </source>
</evidence>
<dbReference type="AlphaFoldDB" id="A0A0D0BDK1"/>
<dbReference type="Proteomes" id="UP000054485">
    <property type="component" value="Unassembled WGS sequence"/>
</dbReference>
<dbReference type="EMBL" id="KN835142">
    <property type="protein sequence ID" value="KIK47889.1"/>
    <property type="molecule type" value="Genomic_DNA"/>
</dbReference>
<name>A0A0D0BDK1_9AGAM</name>